<organism evidence="6">
    <name type="scientific">Oxalobacter aliiformigenes</name>
    <dbReference type="NCBI Taxonomy" id="2946593"/>
    <lineage>
        <taxon>Bacteria</taxon>
        <taxon>Pseudomonadati</taxon>
        <taxon>Pseudomonadota</taxon>
        <taxon>Betaproteobacteria</taxon>
        <taxon>Burkholderiales</taxon>
        <taxon>Oxalobacteraceae</taxon>
        <taxon>Oxalobacter</taxon>
    </lineage>
</organism>
<protein>
    <submittedName>
        <fullName evidence="6">MBL fold metallo-hydrolase</fullName>
    </submittedName>
</protein>
<dbReference type="Proteomes" id="UP001164794">
    <property type="component" value="Chromosome"/>
</dbReference>
<evidence type="ECO:0000256" key="1">
    <source>
        <dbReference type="ARBA" id="ARBA00001947"/>
    </source>
</evidence>
<dbReference type="InterPro" id="IPR051453">
    <property type="entry name" value="MBL_Glyoxalase_II"/>
</dbReference>
<keyword evidence="8" id="KW-1185">Reference proteome</keyword>
<dbReference type="RefSeq" id="WP_269264691.1">
    <property type="nucleotide sequence ID" value="NZ_CP098248.1"/>
</dbReference>
<dbReference type="PANTHER" id="PTHR46233">
    <property type="entry name" value="HYDROXYACYLGLUTATHIONE HYDROLASE GLOC"/>
    <property type="match status" value="1"/>
</dbReference>
<dbReference type="SUPFAM" id="SSF56281">
    <property type="entry name" value="Metallo-hydrolase/oxidoreductase"/>
    <property type="match status" value="1"/>
</dbReference>
<dbReference type="AlphaFoldDB" id="A0A9E9LBQ3"/>
<reference evidence="7" key="1">
    <citation type="journal article" date="2022" name="Front. Microbiol.">
        <title>New perspectives on an old grouping: The genomic and phenotypic variability of Oxalobacter formigenes and the implications for calcium oxalate stone prevention.</title>
        <authorList>
            <person name="Chmiel J.A."/>
            <person name="Carr C."/>
            <person name="Stuivenberg G.A."/>
            <person name="Venema R."/>
            <person name="Chanyi R.M."/>
            <person name="Al K.F."/>
            <person name="Giguere D."/>
            <person name="Say H."/>
            <person name="Akouris P.P."/>
            <person name="Dominguez Romero S.A."/>
            <person name="Kwong A."/>
            <person name="Tai V."/>
            <person name="Koval S.F."/>
            <person name="Razvi H."/>
            <person name="Bjazevic J."/>
            <person name="Burton J.P."/>
        </authorList>
    </citation>
    <scope>NUCLEOTIDE SEQUENCE</scope>
    <source>
        <strain evidence="7">HOxNP-1</strain>
    </source>
</reference>
<reference evidence="6" key="2">
    <citation type="journal article" date="2022" name="Front. Microbiol.">
        <title>New perspectives on an old grouping: The genomic and phenotypic variability of Oxalobacter formigenes and the implications for calcium oxalate stone prevention.</title>
        <authorList>
            <person name="Chmiel J.A."/>
            <person name="Carr C."/>
            <person name="Stuivenberg G.A."/>
            <person name="Venema R."/>
            <person name="Chanyi R.M."/>
            <person name="Al K.F."/>
            <person name="Giguere D."/>
            <person name="Say H."/>
            <person name="Akouris P.P."/>
            <person name="Dominguez Romero S.A."/>
            <person name="Kwong A."/>
            <person name="Tai V."/>
            <person name="Koval S.F."/>
            <person name="Razvi H."/>
            <person name="Bjazevic J."/>
            <person name="Burton J.P."/>
        </authorList>
    </citation>
    <scope>NUCLEOTIDE SEQUENCE</scope>
    <source>
        <strain evidence="6">OxK</strain>
    </source>
</reference>
<dbReference type="EMBL" id="CP098248">
    <property type="protein sequence ID" value="WAV97222.1"/>
    <property type="molecule type" value="Genomic_DNA"/>
</dbReference>
<proteinExistence type="predicted"/>
<dbReference type="InterPro" id="IPR036866">
    <property type="entry name" value="RibonucZ/Hydroxyglut_hydro"/>
</dbReference>
<comment type="cofactor">
    <cofactor evidence="1">
        <name>Zn(2+)</name>
        <dbReference type="ChEBI" id="CHEBI:29105"/>
    </cofactor>
</comment>
<dbReference type="EMBL" id="CP098251">
    <property type="protein sequence ID" value="WAV91446.1"/>
    <property type="molecule type" value="Genomic_DNA"/>
</dbReference>
<dbReference type="Proteomes" id="UP001164819">
    <property type="component" value="Chromosome"/>
</dbReference>
<keyword evidence="3" id="KW-0378">Hydrolase</keyword>
<gene>
    <name evidence="7" type="ORF">NB645_00190</name>
    <name evidence="6" type="ORF">NB646_01375</name>
</gene>
<name>A0A9E9LBQ3_9BURK</name>
<evidence type="ECO:0000256" key="2">
    <source>
        <dbReference type="ARBA" id="ARBA00022723"/>
    </source>
</evidence>
<keyword evidence="2" id="KW-0479">Metal-binding</keyword>
<dbReference type="SMART" id="SM00849">
    <property type="entry name" value="Lactamase_B"/>
    <property type="match status" value="1"/>
</dbReference>
<accession>A0A9E9LBQ3</accession>
<dbReference type="Pfam" id="PF00753">
    <property type="entry name" value="Lactamase_B"/>
    <property type="match status" value="1"/>
</dbReference>
<dbReference type="Gene3D" id="3.60.15.10">
    <property type="entry name" value="Ribonuclease Z/Hydroxyacylglutathione hydrolase-like"/>
    <property type="match status" value="1"/>
</dbReference>
<evidence type="ECO:0000313" key="6">
    <source>
        <dbReference type="EMBL" id="WAV91446.1"/>
    </source>
</evidence>
<dbReference type="GO" id="GO:0046872">
    <property type="term" value="F:metal ion binding"/>
    <property type="evidence" value="ECO:0007669"/>
    <property type="project" value="UniProtKB-KW"/>
</dbReference>
<dbReference type="InterPro" id="IPR001279">
    <property type="entry name" value="Metallo-B-lactamas"/>
</dbReference>
<keyword evidence="4" id="KW-0862">Zinc</keyword>
<evidence type="ECO:0000256" key="4">
    <source>
        <dbReference type="ARBA" id="ARBA00022833"/>
    </source>
</evidence>
<feature type="domain" description="Metallo-beta-lactamase" evidence="5">
    <location>
        <begin position="12"/>
        <end position="193"/>
    </location>
</feature>
<evidence type="ECO:0000259" key="5">
    <source>
        <dbReference type="SMART" id="SM00849"/>
    </source>
</evidence>
<evidence type="ECO:0000313" key="8">
    <source>
        <dbReference type="Proteomes" id="UP001164794"/>
    </source>
</evidence>
<dbReference type="CDD" id="cd07737">
    <property type="entry name" value="YcbL-like_MBL-fold"/>
    <property type="match status" value="1"/>
</dbReference>
<evidence type="ECO:0000313" key="7">
    <source>
        <dbReference type="EMBL" id="WAV97222.1"/>
    </source>
</evidence>
<dbReference type="GO" id="GO:0016787">
    <property type="term" value="F:hydrolase activity"/>
    <property type="evidence" value="ECO:0007669"/>
    <property type="project" value="UniProtKB-KW"/>
</dbReference>
<sequence>MKFQIIPVTPFQQNCTLMWDETTNKAAVVDPGGDIDKISEALKQRNLTLEKVFVTHGHLDHCGGARKLADLYNVPIEGPNKEDAWLLEQLNSDQTRMWGLPPGDPFTPDRWLNQGDEVTVGNETLQVFHCPGHSPGHVIFFHAPTKVAISGDVLFAGSIGRTDLPKGSFKALEKSIRENMYKLGDDVQFIPGHGPVSSIGQERRGNAFVRDKN</sequence>
<dbReference type="PANTHER" id="PTHR46233:SF3">
    <property type="entry name" value="HYDROXYACYLGLUTATHIONE HYDROLASE GLOC"/>
    <property type="match status" value="1"/>
</dbReference>
<evidence type="ECO:0000256" key="3">
    <source>
        <dbReference type="ARBA" id="ARBA00022801"/>
    </source>
</evidence>